<accession>A0A2J6WIB6</accession>
<evidence type="ECO:0000256" key="1">
    <source>
        <dbReference type="ARBA" id="ARBA00004533"/>
    </source>
</evidence>
<dbReference type="Proteomes" id="UP000242881">
    <property type="component" value="Unassembled WGS sequence"/>
</dbReference>
<evidence type="ECO:0000256" key="4">
    <source>
        <dbReference type="ARBA" id="ARBA00022679"/>
    </source>
</evidence>
<keyword evidence="6" id="KW-0012">Acyltransferase</keyword>
<dbReference type="CDD" id="cd07984">
    <property type="entry name" value="LPLAT_LABLAT-like"/>
    <property type="match status" value="1"/>
</dbReference>
<evidence type="ECO:0000256" key="6">
    <source>
        <dbReference type="ARBA" id="ARBA00023315"/>
    </source>
</evidence>
<proteinExistence type="predicted"/>
<organism evidence="7 8">
    <name type="scientific">Calditerrivibrio nitroreducens</name>
    <dbReference type="NCBI Taxonomy" id="477976"/>
    <lineage>
        <taxon>Bacteria</taxon>
        <taxon>Pseudomonadati</taxon>
        <taxon>Deferribacterota</taxon>
        <taxon>Deferribacteres</taxon>
        <taxon>Deferribacterales</taxon>
        <taxon>Calditerrivibrionaceae</taxon>
    </lineage>
</organism>
<dbReference type="GO" id="GO:0005886">
    <property type="term" value="C:plasma membrane"/>
    <property type="evidence" value="ECO:0007669"/>
    <property type="project" value="UniProtKB-SubCell"/>
</dbReference>
<gene>
    <name evidence="7" type="ORF">C0187_06005</name>
</gene>
<sequence length="293" mass="33792">MLLIKIIVFLLTRCNLKTLHTIGSFLGITIYYLLPGRRRIARKNLRIALGENFNEKILKESFKNSFKSMMEIFYTNRIDESFIAKNIRLNDLTYLKEALEKGKPIFLITGHIGSWEFLPAVYSSITKGKIAIVGKSTRSKKIDDILHRLRTRENIHFISHSNAIVSIQRFFKKGIPVGALLDQGGLEKNCFFIDFFGIKTTFVKGLPIYASKIGAVILIGFLIREDDKYTIKIYPPIEPAETLDQVAAAEKLAYQINQIYEDIIRKYPEQWFTLNKRFKRVLENENGKIGSIY</sequence>
<evidence type="ECO:0000256" key="3">
    <source>
        <dbReference type="ARBA" id="ARBA00022519"/>
    </source>
</evidence>
<name>A0A2J6WIB6_9BACT</name>
<evidence type="ECO:0000256" key="2">
    <source>
        <dbReference type="ARBA" id="ARBA00022475"/>
    </source>
</evidence>
<evidence type="ECO:0000313" key="7">
    <source>
        <dbReference type="EMBL" id="PMP70100.1"/>
    </source>
</evidence>
<comment type="subcellular location">
    <subcellularLocation>
        <location evidence="1">Cell inner membrane</location>
    </subcellularLocation>
</comment>
<evidence type="ECO:0000313" key="8">
    <source>
        <dbReference type="Proteomes" id="UP000242881"/>
    </source>
</evidence>
<dbReference type="GO" id="GO:0016746">
    <property type="term" value="F:acyltransferase activity"/>
    <property type="evidence" value="ECO:0007669"/>
    <property type="project" value="UniProtKB-KW"/>
</dbReference>
<keyword evidence="4" id="KW-0808">Transferase</keyword>
<dbReference type="PANTHER" id="PTHR30606">
    <property type="entry name" value="LIPID A BIOSYNTHESIS LAUROYL ACYLTRANSFERASE"/>
    <property type="match status" value="1"/>
</dbReference>
<dbReference type="PANTHER" id="PTHR30606:SF10">
    <property type="entry name" value="PHOSPHATIDYLINOSITOL MANNOSIDE ACYLTRANSFERASE"/>
    <property type="match status" value="1"/>
</dbReference>
<dbReference type="EMBL" id="PNIN01000058">
    <property type="protein sequence ID" value="PMP70100.1"/>
    <property type="molecule type" value="Genomic_DNA"/>
</dbReference>
<dbReference type="Pfam" id="PF03279">
    <property type="entry name" value="Lip_A_acyltrans"/>
    <property type="match status" value="1"/>
</dbReference>
<dbReference type="AlphaFoldDB" id="A0A2J6WIB6"/>
<protein>
    <recommendedName>
        <fullName evidence="9">Lipid A biosynthesis acyltransferase</fullName>
    </recommendedName>
</protein>
<keyword evidence="5" id="KW-0472">Membrane</keyword>
<reference evidence="7 8" key="1">
    <citation type="submission" date="2018-01" db="EMBL/GenBank/DDBJ databases">
        <title>Metagenomic assembled genomes from two thermal pools in the Uzon Caldera, Kamchatka, Russia.</title>
        <authorList>
            <person name="Wilkins L."/>
            <person name="Ettinger C."/>
        </authorList>
    </citation>
    <scope>NUCLEOTIDE SEQUENCE [LARGE SCALE GENOMIC DNA]</scope>
    <source>
        <strain evidence="7">ZAV-05</strain>
    </source>
</reference>
<dbReference type="InterPro" id="IPR004960">
    <property type="entry name" value="LipA_acyltrans"/>
</dbReference>
<keyword evidence="2" id="KW-1003">Cell membrane</keyword>
<comment type="caution">
    <text evidence="7">The sequence shown here is derived from an EMBL/GenBank/DDBJ whole genome shotgun (WGS) entry which is preliminary data.</text>
</comment>
<dbReference type="GO" id="GO:0009247">
    <property type="term" value="P:glycolipid biosynthetic process"/>
    <property type="evidence" value="ECO:0007669"/>
    <property type="project" value="UniProtKB-ARBA"/>
</dbReference>
<evidence type="ECO:0000256" key="5">
    <source>
        <dbReference type="ARBA" id="ARBA00023136"/>
    </source>
</evidence>
<evidence type="ECO:0008006" key="9">
    <source>
        <dbReference type="Google" id="ProtNLM"/>
    </source>
</evidence>
<keyword evidence="3" id="KW-0997">Cell inner membrane</keyword>